<evidence type="ECO:0000313" key="4">
    <source>
        <dbReference type="Proteomes" id="UP001231189"/>
    </source>
</evidence>
<organism evidence="3 4">
    <name type="scientific">Lolium multiflorum</name>
    <name type="common">Italian ryegrass</name>
    <name type="synonym">Lolium perenne subsp. multiflorum</name>
    <dbReference type="NCBI Taxonomy" id="4521"/>
    <lineage>
        <taxon>Eukaryota</taxon>
        <taxon>Viridiplantae</taxon>
        <taxon>Streptophyta</taxon>
        <taxon>Embryophyta</taxon>
        <taxon>Tracheophyta</taxon>
        <taxon>Spermatophyta</taxon>
        <taxon>Magnoliopsida</taxon>
        <taxon>Liliopsida</taxon>
        <taxon>Poales</taxon>
        <taxon>Poaceae</taxon>
        <taxon>BOP clade</taxon>
        <taxon>Pooideae</taxon>
        <taxon>Poodae</taxon>
        <taxon>Poeae</taxon>
        <taxon>Poeae Chloroplast Group 2 (Poeae type)</taxon>
        <taxon>Loliodinae</taxon>
        <taxon>Loliinae</taxon>
        <taxon>Lolium</taxon>
    </lineage>
</organism>
<comment type="caution">
    <text evidence="3">The sequence shown here is derived from an EMBL/GenBank/DDBJ whole genome shotgun (WGS) entry which is preliminary data.</text>
</comment>
<keyword evidence="1" id="KW-0175">Coiled coil</keyword>
<feature type="coiled-coil region" evidence="1">
    <location>
        <begin position="207"/>
        <end position="278"/>
    </location>
</feature>
<dbReference type="EMBL" id="JAUUTY010000004">
    <property type="protein sequence ID" value="KAK1641828.1"/>
    <property type="molecule type" value="Genomic_DNA"/>
</dbReference>
<sequence>MKRRCVKRARKNPRASPSSQEVSNVIISLVTLHVNPLSFGSANHFLLQTEETSSGDVEEVLMPSATLDLATSTIAADQVANLAKSTEKPIITTSAAPPTLGEGCDLSSLLTFDPESIEPTTSKASGEPSPSTVHGPLQRLKDLLSSSIETLIENSEEVKGILEDIQPHLPMTLQVKLWPAVTLSVFKSRVQSARQRITLRHTQLPLRADIAEKCQRLNEKKAALDAKTDTSANRAELETLRKELESLEERVRVTKQLIQDKEALIARSQDEAKGLTADLKTDLAEIRTLSSQLVTGKDEDDEAEIAEMEPMNTKFYQLGNGGSLVFEHDLNALSDHLGRPHPEFHGVQVNDQPGGELQWIITADLRGKMETPTSERILFSFRESNWLDGLARALQEALTRLCGMSGEALKSPRFSHLARRNSAGEPMDMSPHPELKHHVEHLDFILYHTQQDLDHAREYANQTHAHIIEQGEAIKLLNNDRKTLRQQRAKKDATITRLRAKIAALEAMIRLQRIDNFLCSMPHY</sequence>
<dbReference type="Proteomes" id="UP001231189">
    <property type="component" value="Unassembled WGS sequence"/>
</dbReference>
<feature type="compositionally biased region" description="Basic residues" evidence="2">
    <location>
        <begin position="1"/>
        <end position="13"/>
    </location>
</feature>
<evidence type="ECO:0000256" key="2">
    <source>
        <dbReference type="SAM" id="MobiDB-lite"/>
    </source>
</evidence>
<reference evidence="3" key="1">
    <citation type="submission" date="2023-07" db="EMBL/GenBank/DDBJ databases">
        <title>A chromosome-level genome assembly of Lolium multiflorum.</title>
        <authorList>
            <person name="Chen Y."/>
            <person name="Copetti D."/>
            <person name="Kolliker R."/>
            <person name="Studer B."/>
        </authorList>
    </citation>
    <scope>NUCLEOTIDE SEQUENCE</scope>
    <source>
        <strain evidence="3">02402/16</strain>
        <tissue evidence="3">Leaf</tissue>
    </source>
</reference>
<dbReference type="AlphaFoldDB" id="A0AAD8RYY5"/>
<gene>
    <name evidence="3" type="ORF">QYE76_059633</name>
</gene>
<feature type="region of interest" description="Disordered" evidence="2">
    <location>
        <begin position="1"/>
        <end position="20"/>
    </location>
</feature>
<evidence type="ECO:0000313" key="3">
    <source>
        <dbReference type="EMBL" id="KAK1641828.1"/>
    </source>
</evidence>
<name>A0AAD8RYY5_LOLMU</name>
<evidence type="ECO:0000256" key="1">
    <source>
        <dbReference type="SAM" id="Coils"/>
    </source>
</evidence>
<feature type="compositionally biased region" description="Polar residues" evidence="2">
    <location>
        <begin position="118"/>
        <end position="132"/>
    </location>
</feature>
<protein>
    <submittedName>
        <fullName evidence="3">Uncharacterized protein</fullName>
    </submittedName>
</protein>
<accession>A0AAD8RYY5</accession>
<keyword evidence="4" id="KW-1185">Reference proteome</keyword>
<proteinExistence type="predicted"/>
<feature type="region of interest" description="Disordered" evidence="2">
    <location>
        <begin position="116"/>
        <end position="136"/>
    </location>
</feature>